<dbReference type="Gene3D" id="2.60.40.10">
    <property type="entry name" value="Immunoglobulins"/>
    <property type="match status" value="3"/>
</dbReference>
<dbReference type="PANTHER" id="PTHR42732:SF1">
    <property type="entry name" value="BETA-MANNOSIDASE"/>
    <property type="match status" value="1"/>
</dbReference>
<keyword evidence="3" id="KW-0326">Glycosidase</keyword>
<dbReference type="Pfam" id="PF16355">
    <property type="entry name" value="DUF4982"/>
    <property type="match status" value="1"/>
</dbReference>
<dbReference type="SUPFAM" id="SSF49785">
    <property type="entry name" value="Galactose-binding domain-like"/>
    <property type="match status" value="2"/>
</dbReference>
<protein>
    <submittedName>
        <fullName evidence="8">DUF4982 domain-containing protein</fullName>
    </submittedName>
</protein>
<evidence type="ECO:0000256" key="3">
    <source>
        <dbReference type="ARBA" id="ARBA00023295"/>
    </source>
</evidence>
<dbReference type="Pfam" id="PF00703">
    <property type="entry name" value="Glyco_hydro_2"/>
    <property type="match status" value="1"/>
</dbReference>
<dbReference type="EMBL" id="JACOGF010000011">
    <property type="protein sequence ID" value="MBC3919709.1"/>
    <property type="molecule type" value="Genomic_DNA"/>
</dbReference>
<proteinExistence type="inferred from homology"/>
<dbReference type="InterPro" id="IPR036156">
    <property type="entry name" value="Beta-gal/glucu_dom_sf"/>
</dbReference>
<dbReference type="PANTHER" id="PTHR42732">
    <property type="entry name" value="BETA-GALACTOSIDASE"/>
    <property type="match status" value="1"/>
</dbReference>
<evidence type="ECO:0000313" key="9">
    <source>
        <dbReference type="Proteomes" id="UP000650424"/>
    </source>
</evidence>
<evidence type="ECO:0000259" key="7">
    <source>
        <dbReference type="Pfam" id="PF22666"/>
    </source>
</evidence>
<dbReference type="Gene3D" id="2.60.120.260">
    <property type="entry name" value="Galactose-binding domain-like"/>
    <property type="match status" value="2"/>
</dbReference>
<keyword evidence="2" id="KW-0378">Hydrolase</keyword>
<dbReference type="InterPro" id="IPR013783">
    <property type="entry name" value="Ig-like_fold"/>
</dbReference>
<accession>A0ABR6ZVN7</accession>
<dbReference type="SUPFAM" id="SSF51445">
    <property type="entry name" value="(Trans)glycosidases"/>
    <property type="match status" value="1"/>
</dbReference>
<reference evidence="8 9" key="1">
    <citation type="submission" date="2020-08" db="EMBL/GenBank/DDBJ databases">
        <title>Novel species isolated from subtropical streams in China.</title>
        <authorList>
            <person name="Lu H."/>
        </authorList>
    </citation>
    <scope>NUCLEOTIDE SEQUENCE [LARGE SCALE GENOMIC DNA]</scope>
    <source>
        <strain evidence="8 9">CY18W</strain>
    </source>
</reference>
<organism evidence="8 9">
    <name type="scientific">Undibacterium hunanense</name>
    <dbReference type="NCBI Taxonomy" id="2762292"/>
    <lineage>
        <taxon>Bacteria</taxon>
        <taxon>Pseudomonadati</taxon>
        <taxon>Pseudomonadota</taxon>
        <taxon>Betaproteobacteria</taxon>
        <taxon>Burkholderiales</taxon>
        <taxon>Oxalobacteraceae</taxon>
        <taxon>Undibacterium</taxon>
    </lineage>
</organism>
<evidence type="ECO:0000259" key="4">
    <source>
        <dbReference type="Pfam" id="PF00703"/>
    </source>
</evidence>
<comment type="similarity">
    <text evidence="1">Belongs to the glycosyl hydrolase 2 family.</text>
</comment>
<evidence type="ECO:0000259" key="5">
    <source>
        <dbReference type="Pfam" id="PF16355"/>
    </source>
</evidence>
<feature type="domain" description="Glycoside hydrolase family 2" evidence="6">
    <location>
        <begin position="696"/>
        <end position="787"/>
    </location>
</feature>
<name>A0ABR6ZVN7_9BURK</name>
<keyword evidence="9" id="KW-1185">Reference proteome</keyword>
<dbReference type="Pfam" id="PF22666">
    <property type="entry name" value="Glyco_hydro_2_N2"/>
    <property type="match status" value="1"/>
</dbReference>
<evidence type="ECO:0000313" key="8">
    <source>
        <dbReference type="EMBL" id="MBC3919709.1"/>
    </source>
</evidence>
<evidence type="ECO:0000256" key="1">
    <source>
        <dbReference type="ARBA" id="ARBA00007401"/>
    </source>
</evidence>
<dbReference type="Pfam" id="PF18565">
    <property type="entry name" value="Glyco_hydro2_C5"/>
    <property type="match status" value="1"/>
</dbReference>
<feature type="domain" description="DUF4982" evidence="5">
    <location>
        <begin position="616"/>
        <end position="672"/>
    </location>
</feature>
<dbReference type="InterPro" id="IPR006102">
    <property type="entry name" value="Ig-like_GH2"/>
</dbReference>
<dbReference type="Proteomes" id="UP000650424">
    <property type="component" value="Unassembled WGS sequence"/>
</dbReference>
<dbReference type="InterPro" id="IPR040605">
    <property type="entry name" value="Glyco_hydro2_dom5"/>
</dbReference>
<feature type="domain" description="Beta-mannosidase-like galactose-binding" evidence="7">
    <location>
        <begin position="75"/>
        <end position="159"/>
    </location>
</feature>
<feature type="domain" description="Glycoside hydrolase family 2 immunoglobulin-like beta-sandwich" evidence="4">
    <location>
        <begin position="203"/>
        <end position="304"/>
    </location>
</feature>
<dbReference type="InterPro" id="IPR054593">
    <property type="entry name" value="Beta-mannosidase-like_N2"/>
</dbReference>
<dbReference type="InterPro" id="IPR017853">
    <property type="entry name" value="GH"/>
</dbReference>
<dbReference type="InterPro" id="IPR008979">
    <property type="entry name" value="Galactose-bd-like_sf"/>
</dbReference>
<dbReference type="InterPro" id="IPR051913">
    <property type="entry name" value="GH2_Domain-Containing"/>
</dbReference>
<sequence length="978" mass="107595">MTKPVQAALATEPVVAPARSTYDFNPGWKLFIGDASGAANPAFDDASWKAVTLPRAWNEDDAFKKDIVDLSTGIAWYRKRFSLPAGAVSGKVFLEFEGVRQAAEVFVNGKSVALHENGVMAFGVDISDVVTTGENTIAVRTDNAWEYREKATNQRYQWSSNNFNANYGGIPKNIRLHLSGRLYQTLPLYSNLGTTGTYVYAQDFDVPGKAATITAESQVRNETTSASNVVYEVAITDLDGKKIATFASPAQTIAAGQTATVKANARVSKLNFWSWGYGYLYDVSTTLKVNGRAVDTVHTRTGFRKTEFANGMIKLNDRVLQMHGYAQRTSNEWPAVGMSVPPWLSDYSNRLMVESNGNLVRWMHVTPWKQDVESADRVGLIQAMPAGDSEADVEGRRWEQRVLLMRDALIYNRNNPSILFYESGNKGVSEAHMREMKAIRDQYDPYGGRAAGSREMLNSQVAEYGGEMLYINKSARLPFWAMEYSRDEGLRKYWDNYTAPYHKDGDGPLHKGQDASIYNRNQDSHAIEDVQRWYDYWRERPGTGKRVSSGGVNIVFSDTNTHHRGAENYRRSGEVDAMRIPKDGFYAHQVIWDGWVDVEQPRIHIIGHWNYTPATTKPITVVSSADVVELFLNGTSLGKGEQSARFLFSFKDVNWQAGELRAVGYAADGKKLCETVLKTAGEPAALRLSVKSAPGGWRADGADLALVEVEVVDANGQRNPVALNLVDFKLDGPAEWRGGIAQGENNYILSPSLPVEGGVNRVLLRSTTQAGKIHLTATAAGLKSASLDITSTPVKVDSGLGLQLASAQLPSYLERGPTPATASFKPSRLAMDIAKVTAGSNVDTAARSYDDDETTAWHSSSVPGEAWIAYELARPATLTEAVFKFTGWRERSYPIRISVDGKLVYEGLTPKSLGYVSLPLKPVQGRVVKVELTGMASDSDRAFAMQEVANQNNTDTGAKVVAKAALSIIEAEFYEALR</sequence>
<evidence type="ECO:0000256" key="2">
    <source>
        <dbReference type="ARBA" id="ARBA00022801"/>
    </source>
</evidence>
<comment type="caution">
    <text evidence="8">The sequence shown here is derived from an EMBL/GenBank/DDBJ whole genome shotgun (WGS) entry which is preliminary data.</text>
</comment>
<evidence type="ECO:0000259" key="6">
    <source>
        <dbReference type="Pfam" id="PF18565"/>
    </source>
</evidence>
<dbReference type="SUPFAM" id="SSF49303">
    <property type="entry name" value="beta-Galactosidase/glucuronidase domain"/>
    <property type="match status" value="1"/>
</dbReference>
<gene>
    <name evidence="8" type="ORF">H8L32_19690</name>
</gene>
<dbReference type="Gene3D" id="3.20.20.80">
    <property type="entry name" value="Glycosidases"/>
    <property type="match status" value="1"/>
</dbReference>
<dbReference type="InterPro" id="IPR032311">
    <property type="entry name" value="DUF4982"/>
</dbReference>